<dbReference type="GO" id="GO:0016020">
    <property type="term" value="C:membrane"/>
    <property type="evidence" value="ECO:0007669"/>
    <property type="project" value="UniProtKB-SubCell"/>
</dbReference>
<dbReference type="PROSITE" id="PS51469">
    <property type="entry name" value="SUN"/>
    <property type="match status" value="1"/>
</dbReference>
<reference evidence="8" key="1">
    <citation type="submission" date="2020-01" db="EMBL/GenBank/DDBJ databases">
        <title>Development of genomics and gene disruption for Polysphondylium violaceum indicates a role for the polyketide synthase stlB in stalk morphogenesis.</title>
        <authorList>
            <person name="Narita B."/>
            <person name="Kawabe Y."/>
            <person name="Kin K."/>
            <person name="Saito T."/>
            <person name="Gibbs R."/>
            <person name="Kuspa A."/>
            <person name="Muzny D."/>
            <person name="Queller D."/>
            <person name="Richards S."/>
            <person name="Strassman J."/>
            <person name="Sucgang R."/>
            <person name="Worley K."/>
            <person name="Schaap P."/>
        </authorList>
    </citation>
    <scope>NUCLEOTIDE SEQUENCE</scope>
    <source>
        <strain evidence="8">QSvi11</strain>
    </source>
</reference>
<evidence type="ECO:0000256" key="6">
    <source>
        <dbReference type="SAM" id="Phobius"/>
    </source>
</evidence>
<sequence>MNTNYQPQYGATSPGRRRVDVQSNGSPSIYRYGLTNPSTTTTHTVTTTRNSGGQTRATNMLQNHLYHNHQQHHISSMSDDDDENDVQFDSDHSNHQHTRYLQQQQQQQQQQKINTITTANQQQYTTEFRKNVLNESRNPRKLKESLYLSRCSTGSDDSYNNSFENTNQFNNKSYLKDKDKQQQQQQHSNQLVDNSKNNISTTITTTSSANKSATTNPKYKNIASNIFGNNVLVMVTAIIIFFAFLGFLDLSFYYIGGRFLFFSRYLNTTSITSSSTASLSPPTSISPLAIQEQLPIISSFIENSKWSSNIQNSLLDQHNLIKELTNSQNIIKQEIVGHQQLVQDLKREITSMKTTIERVSTNRDIDIDSLKTEIQSFVQQAIGELETRVGNHKDKVTEYQVQSIRSLETKYQSIVDDLDKLSTKQLSVTTQEYSKAQQHWEHHLEKLKVQLESLGKELTHSLVSNIQQEYQQEHQQANQKLNSLFLSIQNKLDRVQVFINENPGITSLSNSISSLEDLLEIYSSDKIAKPDYALYSAGASIEYNSIFKISKTYPSSTGTSLFSMPTSWFIPTPKPNPPETILDPKVITGSCWGFEGGNGTVVIKLSERIRITEVTLEHISPNIAHHINSSPKEFRVIGLKNISDHGTDLGVFTYDTSKNRHLQTFEVLNNVEEQTFSHVVLQVLSNYGYKYTCVYRFRVHGYPIPISIQNEITTTTTDDNNIDNDVSDDNSNINESEHLTQQIVETTFQEQDQQQLVE</sequence>
<dbReference type="GO" id="GO:0043495">
    <property type="term" value="F:protein-membrane adaptor activity"/>
    <property type="evidence" value="ECO:0007669"/>
    <property type="project" value="TreeGrafter"/>
</dbReference>
<organism evidence="8 9">
    <name type="scientific">Polysphondylium violaceum</name>
    <dbReference type="NCBI Taxonomy" id="133409"/>
    <lineage>
        <taxon>Eukaryota</taxon>
        <taxon>Amoebozoa</taxon>
        <taxon>Evosea</taxon>
        <taxon>Eumycetozoa</taxon>
        <taxon>Dictyostelia</taxon>
        <taxon>Dictyosteliales</taxon>
        <taxon>Dictyosteliaceae</taxon>
        <taxon>Polysphondylium</taxon>
    </lineage>
</organism>
<accession>A0A8J4PKJ5</accession>
<dbReference type="OrthoDB" id="342281at2759"/>
<dbReference type="Gene3D" id="2.60.120.260">
    <property type="entry name" value="Galactose-binding domain-like"/>
    <property type="match status" value="1"/>
</dbReference>
<proteinExistence type="predicted"/>
<feature type="compositionally biased region" description="Polar residues" evidence="5">
    <location>
        <begin position="1"/>
        <end position="11"/>
    </location>
</feature>
<dbReference type="Proteomes" id="UP000695562">
    <property type="component" value="Unassembled WGS sequence"/>
</dbReference>
<comment type="caution">
    <text evidence="8">The sequence shown here is derived from an EMBL/GenBank/DDBJ whole genome shotgun (WGS) entry which is preliminary data.</text>
</comment>
<evidence type="ECO:0000256" key="2">
    <source>
        <dbReference type="ARBA" id="ARBA00022692"/>
    </source>
</evidence>
<feature type="region of interest" description="Disordered" evidence="5">
    <location>
        <begin position="1"/>
        <end position="54"/>
    </location>
</feature>
<dbReference type="EMBL" id="AJWJ01000818">
    <property type="protein sequence ID" value="KAF2068859.1"/>
    <property type="molecule type" value="Genomic_DNA"/>
</dbReference>
<evidence type="ECO:0000256" key="5">
    <source>
        <dbReference type="SAM" id="MobiDB-lite"/>
    </source>
</evidence>
<dbReference type="InterPro" id="IPR045119">
    <property type="entry name" value="SUN1-5"/>
</dbReference>
<feature type="region of interest" description="Disordered" evidence="5">
    <location>
        <begin position="69"/>
        <end position="111"/>
    </location>
</feature>
<dbReference type="PANTHER" id="PTHR12911:SF8">
    <property type="entry name" value="KLAROID PROTEIN-RELATED"/>
    <property type="match status" value="1"/>
</dbReference>
<feature type="compositionally biased region" description="Acidic residues" evidence="5">
    <location>
        <begin position="78"/>
        <end position="88"/>
    </location>
</feature>
<dbReference type="GO" id="GO:0005635">
    <property type="term" value="C:nuclear envelope"/>
    <property type="evidence" value="ECO:0007669"/>
    <property type="project" value="TreeGrafter"/>
</dbReference>
<comment type="subcellular location">
    <subcellularLocation>
        <location evidence="1">Membrane</location>
    </subcellularLocation>
</comment>
<keyword evidence="4 6" id="KW-0472">Membrane</keyword>
<protein>
    <recommendedName>
        <fullName evidence="7">SUN domain-containing protein</fullName>
    </recommendedName>
</protein>
<feature type="compositionally biased region" description="Low complexity" evidence="5">
    <location>
        <begin position="102"/>
        <end position="111"/>
    </location>
</feature>
<dbReference type="PANTHER" id="PTHR12911">
    <property type="entry name" value="SAD1/UNC-84-LIKE PROTEIN-RELATED"/>
    <property type="match status" value="1"/>
</dbReference>
<dbReference type="InterPro" id="IPR012919">
    <property type="entry name" value="SUN_dom"/>
</dbReference>
<feature type="region of interest" description="Disordered" evidence="5">
    <location>
        <begin position="176"/>
        <end position="197"/>
    </location>
</feature>
<keyword evidence="2 6" id="KW-0812">Transmembrane</keyword>
<evidence type="ECO:0000313" key="8">
    <source>
        <dbReference type="EMBL" id="KAF2068859.1"/>
    </source>
</evidence>
<feature type="domain" description="SUN" evidence="7">
    <location>
        <begin position="538"/>
        <end position="704"/>
    </location>
</feature>
<gene>
    <name evidence="8" type="ORF">CYY_009818</name>
</gene>
<evidence type="ECO:0000256" key="1">
    <source>
        <dbReference type="ARBA" id="ARBA00004370"/>
    </source>
</evidence>
<keyword evidence="9" id="KW-1185">Reference proteome</keyword>
<evidence type="ECO:0000259" key="7">
    <source>
        <dbReference type="PROSITE" id="PS51469"/>
    </source>
</evidence>
<dbReference type="Pfam" id="PF07738">
    <property type="entry name" value="Sad1_UNC"/>
    <property type="match status" value="1"/>
</dbReference>
<evidence type="ECO:0000256" key="4">
    <source>
        <dbReference type="ARBA" id="ARBA00023136"/>
    </source>
</evidence>
<evidence type="ECO:0000256" key="3">
    <source>
        <dbReference type="ARBA" id="ARBA00022989"/>
    </source>
</evidence>
<name>A0A8J4PKJ5_9MYCE</name>
<evidence type="ECO:0000313" key="9">
    <source>
        <dbReference type="Proteomes" id="UP000695562"/>
    </source>
</evidence>
<dbReference type="AlphaFoldDB" id="A0A8J4PKJ5"/>
<keyword evidence="3 6" id="KW-1133">Transmembrane helix</keyword>
<feature type="transmembrane region" description="Helical" evidence="6">
    <location>
        <begin position="231"/>
        <end position="255"/>
    </location>
</feature>
<feature type="compositionally biased region" description="Low complexity" evidence="5">
    <location>
        <begin position="39"/>
        <end position="48"/>
    </location>
</feature>